<dbReference type="KEGG" id="soe:110797580"/>
<dbReference type="Gene3D" id="3.40.50.150">
    <property type="entry name" value="Vaccinia Virus protein VP39"/>
    <property type="match status" value="1"/>
</dbReference>
<feature type="active site" description="Proton acceptor" evidence="4">
    <location>
        <position position="277"/>
    </location>
</feature>
<dbReference type="Gene3D" id="1.10.10.10">
    <property type="entry name" value="Winged helix-like DNA-binding domain superfamily/Winged helix DNA-binding domain"/>
    <property type="match status" value="1"/>
</dbReference>
<evidence type="ECO:0000256" key="2">
    <source>
        <dbReference type="ARBA" id="ARBA00022679"/>
    </source>
</evidence>
<keyword evidence="2" id="KW-0808">Transferase</keyword>
<keyword evidence="7" id="KW-1185">Reference proteome</keyword>
<dbReference type="GO" id="GO:0008171">
    <property type="term" value="F:O-methyltransferase activity"/>
    <property type="evidence" value="ECO:0000318"/>
    <property type="project" value="GO_Central"/>
</dbReference>
<evidence type="ECO:0000259" key="6">
    <source>
        <dbReference type="Pfam" id="PF08100"/>
    </source>
</evidence>
<feature type="domain" description="O-methyltransferase dimerisation" evidence="6">
    <location>
        <begin position="36"/>
        <end position="124"/>
    </location>
</feature>
<evidence type="ECO:0000259" key="5">
    <source>
        <dbReference type="Pfam" id="PF00891"/>
    </source>
</evidence>
<dbReference type="GeneID" id="110797580"/>
<dbReference type="InterPro" id="IPR016461">
    <property type="entry name" value="COMT-like"/>
</dbReference>
<dbReference type="SUPFAM" id="SSF53335">
    <property type="entry name" value="S-adenosyl-L-methionine-dependent methyltransferases"/>
    <property type="match status" value="1"/>
</dbReference>
<dbReference type="PROSITE" id="PS51683">
    <property type="entry name" value="SAM_OMT_II"/>
    <property type="match status" value="1"/>
</dbReference>
<organism evidence="7 8">
    <name type="scientific">Spinacia oleracea</name>
    <name type="common">Spinach</name>
    <dbReference type="NCBI Taxonomy" id="3562"/>
    <lineage>
        <taxon>Eukaryota</taxon>
        <taxon>Viridiplantae</taxon>
        <taxon>Streptophyta</taxon>
        <taxon>Embryophyta</taxon>
        <taxon>Tracheophyta</taxon>
        <taxon>Spermatophyta</taxon>
        <taxon>Magnoliopsida</taxon>
        <taxon>eudicotyledons</taxon>
        <taxon>Gunneridae</taxon>
        <taxon>Pentapetalae</taxon>
        <taxon>Caryophyllales</taxon>
        <taxon>Chenopodiaceae</taxon>
        <taxon>Chenopodioideae</taxon>
        <taxon>Anserineae</taxon>
        <taxon>Spinacia</taxon>
    </lineage>
</organism>
<dbReference type="PANTHER" id="PTHR11746">
    <property type="entry name" value="O-METHYLTRANSFERASE"/>
    <property type="match status" value="1"/>
</dbReference>
<evidence type="ECO:0000256" key="3">
    <source>
        <dbReference type="ARBA" id="ARBA00022691"/>
    </source>
</evidence>
<dbReference type="InterPro" id="IPR036388">
    <property type="entry name" value="WH-like_DNA-bd_sf"/>
</dbReference>
<dbReference type="SUPFAM" id="SSF46785">
    <property type="entry name" value="Winged helix' DNA-binding domain"/>
    <property type="match status" value="1"/>
</dbReference>
<feature type="domain" description="O-methyltransferase C-terminal" evidence="5">
    <location>
        <begin position="150"/>
        <end position="354"/>
    </location>
</feature>
<dbReference type="Pfam" id="PF08100">
    <property type="entry name" value="Dimerisation"/>
    <property type="match status" value="1"/>
</dbReference>
<dbReference type="GO" id="GO:0008757">
    <property type="term" value="F:S-adenosylmethionine-dependent methyltransferase activity"/>
    <property type="evidence" value="ECO:0000318"/>
    <property type="project" value="GO_Central"/>
</dbReference>
<evidence type="ECO:0000313" key="8">
    <source>
        <dbReference type="RefSeq" id="XP_021858392.1"/>
    </source>
</evidence>
<evidence type="ECO:0000256" key="4">
    <source>
        <dbReference type="PIRSR" id="PIRSR005739-1"/>
    </source>
</evidence>
<gene>
    <name evidence="8" type="primary">LOC110797580</name>
</gene>
<dbReference type="InterPro" id="IPR012967">
    <property type="entry name" value="COMT_dimerisation"/>
</dbReference>
<dbReference type="AlphaFoldDB" id="A0A9R0IZE0"/>
<keyword evidence="1" id="KW-0489">Methyltransferase</keyword>
<evidence type="ECO:0000256" key="1">
    <source>
        <dbReference type="ARBA" id="ARBA00022603"/>
    </source>
</evidence>
<accession>A0A9R0IZE0</accession>
<dbReference type="OrthoDB" id="543905at2759"/>
<keyword evidence="3" id="KW-0949">S-adenosyl-L-methionine</keyword>
<reference evidence="8" key="2">
    <citation type="submission" date="2025-08" db="UniProtKB">
        <authorList>
            <consortium name="RefSeq"/>
        </authorList>
    </citation>
    <scope>IDENTIFICATION</scope>
    <source>
        <tissue evidence="8">Leaf</tissue>
    </source>
</reference>
<dbReference type="RefSeq" id="XP_021858392.1">
    <property type="nucleotide sequence ID" value="XM_022002700.2"/>
</dbReference>
<sequence length="375" mass="41062">MGSVTNGVGEMSSYWDLGEEEEEEASFFALSLLSDNIKFEVLKAVKDLDVFETIKKCGPLAQLSAAEIVAKLPTENLVVATVNLGRLLDFLVSHSILTVTPTTLPGGKVERRYGLAPVCKFLTANEDGVSLGSFSNTLMYNALKQSCLCIKDAILEGEEPFKKAHGMTFYEYIGKNTEYRKGFHKAMSDHSTLIMRKILRTYKGFEGLSSLVDVGGGNGAILNMILSQYPTIKGINFDQPHVVADALTYPGVEHVGGDMFVNIPKGGDAIFLKWILHCFGDEACTKILKNCYAALPEDRGKVVICEYLLPDPDVTTNDIAANSVVQFDVMMMVLPGGKERTENEFKDLALAAGFHGFEVVCSAYNVKIIELLKIN</sequence>
<protein>
    <submittedName>
        <fullName evidence="8">Caffeic acid 3-O-methyltransferase</fullName>
    </submittedName>
</protein>
<dbReference type="InterPro" id="IPR029063">
    <property type="entry name" value="SAM-dependent_MTases_sf"/>
</dbReference>
<dbReference type="Proteomes" id="UP000813463">
    <property type="component" value="Chromosome 3"/>
</dbReference>
<proteinExistence type="predicted"/>
<dbReference type="InterPro" id="IPR036390">
    <property type="entry name" value="WH_DNA-bd_sf"/>
</dbReference>
<evidence type="ECO:0000313" key="7">
    <source>
        <dbReference type="Proteomes" id="UP000813463"/>
    </source>
</evidence>
<dbReference type="GO" id="GO:0032259">
    <property type="term" value="P:methylation"/>
    <property type="evidence" value="ECO:0000318"/>
    <property type="project" value="GO_Central"/>
</dbReference>
<dbReference type="PIRSF" id="PIRSF005739">
    <property type="entry name" value="O-mtase"/>
    <property type="match status" value="1"/>
</dbReference>
<dbReference type="FunFam" id="1.10.10.10:FF:000357">
    <property type="entry name" value="Caffeic acid 3-O-methyltransferase"/>
    <property type="match status" value="1"/>
</dbReference>
<dbReference type="Pfam" id="PF00891">
    <property type="entry name" value="Methyltransf_2"/>
    <property type="match status" value="1"/>
</dbReference>
<dbReference type="GO" id="GO:0046983">
    <property type="term" value="F:protein dimerization activity"/>
    <property type="evidence" value="ECO:0007669"/>
    <property type="project" value="InterPro"/>
</dbReference>
<dbReference type="InterPro" id="IPR001077">
    <property type="entry name" value="COMT_C"/>
</dbReference>
<name>A0A9R0IZE0_SPIOL</name>
<reference evidence="7" key="1">
    <citation type="journal article" date="2021" name="Nat. Commun.">
        <title>Genomic analyses provide insights into spinach domestication and the genetic basis of agronomic traits.</title>
        <authorList>
            <person name="Cai X."/>
            <person name="Sun X."/>
            <person name="Xu C."/>
            <person name="Sun H."/>
            <person name="Wang X."/>
            <person name="Ge C."/>
            <person name="Zhang Z."/>
            <person name="Wang Q."/>
            <person name="Fei Z."/>
            <person name="Jiao C."/>
            <person name="Wang Q."/>
        </authorList>
    </citation>
    <scope>NUCLEOTIDE SEQUENCE [LARGE SCALE GENOMIC DNA]</scope>
    <source>
        <strain evidence="7">cv. Varoflay</strain>
    </source>
</reference>